<evidence type="ECO:0000256" key="1">
    <source>
        <dbReference type="SAM" id="MobiDB-lite"/>
    </source>
</evidence>
<feature type="region of interest" description="Disordered" evidence="1">
    <location>
        <begin position="144"/>
        <end position="164"/>
    </location>
</feature>
<dbReference type="EMBL" id="JAVHJL010000011">
    <property type="protein sequence ID" value="KAK6496046.1"/>
    <property type="molecule type" value="Genomic_DNA"/>
</dbReference>
<accession>A0AAV9VU28</accession>
<keyword evidence="3" id="KW-1185">Reference proteome</keyword>
<protein>
    <submittedName>
        <fullName evidence="2">Uncharacterized protein</fullName>
    </submittedName>
</protein>
<dbReference type="AlphaFoldDB" id="A0AAV9VU28"/>
<feature type="compositionally biased region" description="Basic and acidic residues" evidence="1">
    <location>
        <begin position="208"/>
        <end position="225"/>
    </location>
</feature>
<sequence>MPCSSLEDYLQPVLGKPPLNRTVIAAYTMRALQAQTHAQAEAAMQGVPYSTGQLQGSFQGLPLQPQGPSDDPELKISPPHVIREGKPWPTLPPLQEAFQEKLWQQKEDRQHQIVKSVRNRMRMSRIAAYQAAELEAEWKLRNGEPRVDTGDMPSRRRPMSQQEAHRLHDHLTLDTTRKLNGPGLFGYFPGIDVSHRVAGTKIQKLKAFRDIPKPRRSERLRENAVRKTKAAECGPQKEESLSILARIRSAGSLNDREPAATPRPESKSSKTTVKPPRAQGLRGTKRPVATLRPVTTVKRKRVRFADES</sequence>
<proteinExistence type="predicted"/>
<feature type="region of interest" description="Disordered" evidence="1">
    <location>
        <begin position="208"/>
        <end position="295"/>
    </location>
</feature>
<evidence type="ECO:0000313" key="3">
    <source>
        <dbReference type="Proteomes" id="UP001370758"/>
    </source>
</evidence>
<dbReference type="Proteomes" id="UP001370758">
    <property type="component" value="Unassembled WGS sequence"/>
</dbReference>
<organism evidence="2 3">
    <name type="scientific">Arthrobotrys musiformis</name>
    <dbReference type="NCBI Taxonomy" id="47236"/>
    <lineage>
        <taxon>Eukaryota</taxon>
        <taxon>Fungi</taxon>
        <taxon>Dikarya</taxon>
        <taxon>Ascomycota</taxon>
        <taxon>Pezizomycotina</taxon>
        <taxon>Orbiliomycetes</taxon>
        <taxon>Orbiliales</taxon>
        <taxon>Orbiliaceae</taxon>
        <taxon>Arthrobotrys</taxon>
    </lineage>
</organism>
<comment type="caution">
    <text evidence="2">The sequence shown here is derived from an EMBL/GenBank/DDBJ whole genome shotgun (WGS) entry which is preliminary data.</text>
</comment>
<gene>
    <name evidence="2" type="ORF">TWF481_002071</name>
</gene>
<evidence type="ECO:0000313" key="2">
    <source>
        <dbReference type="EMBL" id="KAK6496046.1"/>
    </source>
</evidence>
<reference evidence="2 3" key="1">
    <citation type="submission" date="2023-08" db="EMBL/GenBank/DDBJ databases">
        <authorList>
            <person name="Palmer J.M."/>
        </authorList>
    </citation>
    <scope>NUCLEOTIDE SEQUENCE [LARGE SCALE GENOMIC DNA]</scope>
    <source>
        <strain evidence="2 3">TWF481</strain>
    </source>
</reference>
<feature type="compositionally biased region" description="Basic and acidic residues" evidence="1">
    <location>
        <begin position="254"/>
        <end position="268"/>
    </location>
</feature>
<name>A0AAV9VU28_9PEZI</name>